<gene>
    <name evidence="2" type="ORF">P344_06735</name>
</gene>
<keyword evidence="3" id="KW-1185">Reference proteome</keyword>
<name>W6APJ9_9MOLU</name>
<evidence type="ECO:0000313" key="3">
    <source>
        <dbReference type="Proteomes" id="UP000019260"/>
    </source>
</evidence>
<dbReference type="EMBL" id="CP006720">
    <property type="protein sequence ID" value="AHI58645.1"/>
    <property type="molecule type" value="Genomic_DNA"/>
</dbReference>
<dbReference type="HOGENOM" id="CLU_3205450_0_0_14"/>
<dbReference type="STRING" id="838561.P344_06735"/>
<dbReference type="AlphaFoldDB" id="W6APJ9"/>
<keyword evidence="1" id="KW-0472">Membrane</keyword>
<evidence type="ECO:0000256" key="1">
    <source>
        <dbReference type="SAM" id="Phobius"/>
    </source>
</evidence>
<keyword evidence="1" id="KW-1133">Transmembrane helix</keyword>
<proteinExistence type="predicted"/>
<protein>
    <submittedName>
        <fullName evidence="2">Uncharacterized protein</fullName>
    </submittedName>
</protein>
<evidence type="ECO:0000313" key="2">
    <source>
        <dbReference type="EMBL" id="AHI58645.1"/>
    </source>
</evidence>
<dbReference type="KEGG" id="smia:P344_06735"/>
<organism evidence="2 3">
    <name type="scientific">Spiroplasma mirum ATCC 29335</name>
    <dbReference type="NCBI Taxonomy" id="838561"/>
    <lineage>
        <taxon>Bacteria</taxon>
        <taxon>Bacillati</taxon>
        <taxon>Mycoplasmatota</taxon>
        <taxon>Mollicutes</taxon>
        <taxon>Entomoplasmatales</taxon>
        <taxon>Spiroplasmataceae</taxon>
        <taxon>Spiroplasma</taxon>
    </lineage>
</organism>
<reference evidence="2 3" key="1">
    <citation type="submission" date="2013-09" db="EMBL/GenBank/DDBJ databases">
        <title>Complete genome sequence of Spiroplasma mirum suckling mouse cataract agent.</title>
        <authorList>
            <person name="Landry C.A."/>
            <person name="Bastian F.O."/>
            <person name="Thune R.L."/>
        </authorList>
    </citation>
    <scope>NUCLEOTIDE SEQUENCE [LARGE SCALE GENOMIC DNA]</scope>
    <source>
        <strain evidence="2 3">SMCA</strain>
    </source>
</reference>
<sequence>MFIWQDVFAFIIISGFKVTGTLGLILIYLGTTNDPITRSLIYARR</sequence>
<dbReference type="PATRIC" id="fig|838561.3.peg.1296"/>
<feature type="transmembrane region" description="Helical" evidence="1">
    <location>
        <begin position="7"/>
        <end position="29"/>
    </location>
</feature>
<accession>W6APJ9</accession>
<dbReference type="Proteomes" id="UP000019260">
    <property type="component" value="Chromosome"/>
</dbReference>
<keyword evidence="1" id="KW-0812">Transmembrane</keyword>